<evidence type="ECO:0000313" key="5">
    <source>
        <dbReference type="Proteomes" id="UP001234787"/>
    </source>
</evidence>
<dbReference type="SMART" id="SM00255">
    <property type="entry name" value="TIR"/>
    <property type="match status" value="1"/>
</dbReference>
<name>A0AAD3NMQ2_CRYJA</name>
<dbReference type="PRINTS" id="PR00364">
    <property type="entry name" value="DISEASERSIST"/>
</dbReference>
<dbReference type="Gene3D" id="3.40.50.300">
    <property type="entry name" value="P-loop containing nucleotide triphosphate hydrolases"/>
    <property type="match status" value="1"/>
</dbReference>
<organism evidence="4 5">
    <name type="scientific">Cryptomeria japonica</name>
    <name type="common">Japanese cedar</name>
    <name type="synonym">Cupressus japonica</name>
    <dbReference type="NCBI Taxonomy" id="3369"/>
    <lineage>
        <taxon>Eukaryota</taxon>
        <taxon>Viridiplantae</taxon>
        <taxon>Streptophyta</taxon>
        <taxon>Embryophyta</taxon>
        <taxon>Tracheophyta</taxon>
        <taxon>Spermatophyta</taxon>
        <taxon>Pinopsida</taxon>
        <taxon>Pinidae</taxon>
        <taxon>Conifers II</taxon>
        <taxon>Cupressales</taxon>
        <taxon>Cupressaceae</taxon>
        <taxon>Cryptomeria</taxon>
    </lineage>
</organism>
<protein>
    <recommendedName>
        <fullName evidence="3">TIR domain-containing protein</fullName>
    </recommendedName>
</protein>
<evidence type="ECO:0000259" key="3">
    <source>
        <dbReference type="PROSITE" id="PS50104"/>
    </source>
</evidence>
<feature type="domain" description="TIR" evidence="3">
    <location>
        <begin position="22"/>
        <end position="190"/>
    </location>
</feature>
<dbReference type="SUPFAM" id="SSF52200">
    <property type="entry name" value="Toll/Interleukin receptor TIR domain"/>
    <property type="match status" value="1"/>
</dbReference>
<dbReference type="EMBL" id="BSEH01000386">
    <property type="protein sequence ID" value="GLJ58460.1"/>
    <property type="molecule type" value="Genomic_DNA"/>
</dbReference>
<dbReference type="PANTHER" id="PTHR11017">
    <property type="entry name" value="LEUCINE-RICH REPEAT-CONTAINING PROTEIN"/>
    <property type="match status" value="1"/>
</dbReference>
<keyword evidence="1" id="KW-0433">Leucine-rich repeat</keyword>
<dbReference type="Pfam" id="PF00931">
    <property type="entry name" value="NB-ARC"/>
    <property type="match status" value="1"/>
</dbReference>
<dbReference type="InterPro" id="IPR000157">
    <property type="entry name" value="TIR_dom"/>
</dbReference>
<comment type="caution">
    <text evidence="4">The sequence shown here is derived from an EMBL/GenBank/DDBJ whole genome shotgun (WGS) entry which is preliminary data.</text>
</comment>
<dbReference type="InterPro" id="IPR035897">
    <property type="entry name" value="Toll_tir_struct_dom_sf"/>
</dbReference>
<dbReference type="SUPFAM" id="SSF52047">
    <property type="entry name" value="RNI-like"/>
    <property type="match status" value="1"/>
</dbReference>
<proteinExistence type="predicted"/>
<dbReference type="InterPro" id="IPR042197">
    <property type="entry name" value="Apaf_helical"/>
</dbReference>
<evidence type="ECO:0000313" key="4">
    <source>
        <dbReference type="EMBL" id="GLJ58460.1"/>
    </source>
</evidence>
<sequence length="809" mass="92337">MEEFKMEEYIPPSIKILFQGDKEYHVFLSFKGEDVRKNLVDHLHEALTAAGLHVFLDTHKLEKGDKIWSSLERAIRSSAIHIPIFSRGYADSAWCLREAATMVNTQGLIIPLFYDVEPTHVRYPVKDSSQYQQAFLKHYDHPDRYQRGEIERWKVALHQICSHSGWSMDITGGFEAQLVKRVVNDVIKTLDRVSLEVAKHPVGMERIAEDLIQKFILNSEGGLVKSGILGIGGISKTTLAKAMFNQVYAHFDAASFVFNVRTTVADSVCLTKLQKQILKDLTNYDGKVHSVEKGISLFRDRLGGKRVLLILDDMDGREQSEALVGDWLAPGSRVVITSRDKHILHVAGVSPECIHEMSGLQTNEGLQLFSRHSFLRASPSPTYEAFSKRIVEACKGHPLSLEVIGSLLYDKKNDPDCWTEAFHNVALHPKIYEILKISYSGLSEEEKEIFLDIACFFIGEHKRYPIVFWKSMYRSVKTAISNLSLKLLVRIDDKGVFHMHDHLRDMGRSIAEKEREGTRLWEAVHLSRGESNNNNISRLRLSGDNSQRLETLYRPGLRFLHLKNLPLDGITPAMLPPNLMWLRLQNCEKPFQSSLVRNVWFFAIQGAFHFSLVDNIWDLRIMQVDGDIPSFQYLLFNILGNLLQLQHLELRNCRNLNKELVHDIDTNNQLFGQLAIREVVTHLTCGKVQRPRTRSSCRGIEHGDTPGTNLAVSTRDDLILPIPISLQSSSYNKKKATRQGVVNRLLSVPRSFLIEDQAKKLEEHPDFMPDALDQIYKKAMEECARKRMALEVSIAEREKRLKELLGSNC</sequence>
<dbReference type="Pfam" id="PF23282">
    <property type="entry name" value="WHD_ROQ1"/>
    <property type="match status" value="1"/>
</dbReference>
<dbReference type="GO" id="GO:0007165">
    <property type="term" value="P:signal transduction"/>
    <property type="evidence" value="ECO:0007669"/>
    <property type="project" value="InterPro"/>
</dbReference>
<dbReference type="InterPro" id="IPR002182">
    <property type="entry name" value="NB-ARC"/>
</dbReference>
<keyword evidence="5" id="KW-1185">Reference proteome</keyword>
<dbReference type="InterPro" id="IPR036390">
    <property type="entry name" value="WH_DNA-bd_sf"/>
</dbReference>
<dbReference type="SUPFAM" id="SSF46785">
    <property type="entry name" value="Winged helix' DNA-binding domain"/>
    <property type="match status" value="1"/>
</dbReference>
<dbReference type="Gene3D" id="3.40.50.10140">
    <property type="entry name" value="Toll/interleukin-1 receptor homology (TIR) domain"/>
    <property type="match status" value="1"/>
</dbReference>
<dbReference type="SUPFAM" id="SSF52540">
    <property type="entry name" value="P-loop containing nucleoside triphosphate hydrolases"/>
    <property type="match status" value="1"/>
</dbReference>
<dbReference type="InterPro" id="IPR044974">
    <property type="entry name" value="Disease_R_plants"/>
</dbReference>
<dbReference type="PROSITE" id="PS50104">
    <property type="entry name" value="TIR"/>
    <property type="match status" value="1"/>
</dbReference>
<dbReference type="AlphaFoldDB" id="A0AAD3NMQ2"/>
<dbReference type="GO" id="GO:0043531">
    <property type="term" value="F:ADP binding"/>
    <property type="evidence" value="ECO:0007669"/>
    <property type="project" value="InterPro"/>
</dbReference>
<keyword evidence="2" id="KW-0611">Plant defense</keyword>
<dbReference type="Pfam" id="PF01582">
    <property type="entry name" value="TIR"/>
    <property type="match status" value="1"/>
</dbReference>
<reference evidence="4" key="1">
    <citation type="submission" date="2022-12" db="EMBL/GenBank/DDBJ databases">
        <title>Chromosome-Level Genome Assembly of Japanese Cedar (Cryptomeriajaponica D. Don).</title>
        <authorList>
            <person name="Fujino T."/>
            <person name="Yamaguchi K."/>
            <person name="Yokoyama T."/>
            <person name="Hamanaka T."/>
            <person name="Harazono Y."/>
            <person name="Kamada H."/>
            <person name="Kobayashi W."/>
            <person name="Ujino-Ihara T."/>
            <person name="Uchiyama K."/>
            <person name="Matsumoto A."/>
            <person name="Izuno A."/>
            <person name="Tsumura Y."/>
            <person name="Toyoda A."/>
            <person name="Shigenobu S."/>
            <person name="Moriguchi Y."/>
            <person name="Ueno S."/>
            <person name="Kasahara M."/>
        </authorList>
    </citation>
    <scope>NUCLEOTIDE SEQUENCE</scope>
</reference>
<gene>
    <name evidence="4" type="ORF">SUGI_1450810</name>
</gene>
<dbReference type="Gene3D" id="1.10.8.430">
    <property type="entry name" value="Helical domain of apoptotic protease-activating factors"/>
    <property type="match status" value="1"/>
</dbReference>
<dbReference type="GO" id="GO:0006952">
    <property type="term" value="P:defense response"/>
    <property type="evidence" value="ECO:0007669"/>
    <property type="project" value="UniProtKB-KW"/>
</dbReference>
<dbReference type="InterPro" id="IPR058192">
    <property type="entry name" value="WHD_ROQ1-like"/>
</dbReference>
<evidence type="ECO:0000256" key="1">
    <source>
        <dbReference type="ARBA" id="ARBA00022614"/>
    </source>
</evidence>
<evidence type="ECO:0000256" key="2">
    <source>
        <dbReference type="ARBA" id="ARBA00022821"/>
    </source>
</evidence>
<accession>A0AAD3NMQ2</accession>
<dbReference type="InterPro" id="IPR027417">
    <property type="entry name" value="P-loop_NTPase"/>
</dbReference>
<dbReference type="Proteomes" id="UP001234787">
    <property type="component" value="Unassembled WGS sequence"/>
</dbReference>